<dbReference type="Gene3D" id="2.40.70.10">
    <property type="entry name" value="Acid Proteases"/>
    <property type="match status" value="1"/>
</dbReference>
<dbReference type="PANTHER" id="PTHR33064:SF37">
    <property type="entry name" value="RIBONUCLEASE H"/>
    <property type="match status" value="1"/>
</dbReference>
<dbReference type="AlphaFoldDB" id="A0AAW2IUL2"/>
<dbReference type="SUPFAM" id="SSF50630">
    <property type="entry name" value="Acid proteases"/>
    <property type="match status" value="1"/>
</dbReference>
<evidence type="ECO:0000259" key="2">
    <source>
        <dbReference type="Pfam" id="PF24626"/>
    </source>
</evidence>
<dbReference type="InterPro" id="IPR043128">
    <property type="entry name" value="Rev_trsase/Diguanyl_cyclase"/>
</dbReference>
<sequence>MYCILTEDEAALAGDSEDEQGNVDEDEDMAISLNAISRSTDYNTFRVKGHAYDKEVQILIDGGSTDCFIDEKAAFELGCKFESATPIIVSVANGYKMLSQLYCPTFTWEIQGHKFKYPIRTLTLGGCHMVLGGDWLRRYSPVEYDYVGITVTVSRKDVKVRLQALSQHSELQMVSTQSMSELLKQGAYGIVGQVHAICGEQLSFLAISSTAIDTLQSHMRIFFRNRKKDEIEKIVKELLESGVIHPSQSSFGSPVLLIKMQQEDIPKTSFVTHQGHYDKTWEEHLQQLQLMLEVLRKNQLFAKRSKCDFGKQSVEYLGHVISVNGLATDPSIVECMKFWPLPKDKDDFFWTDSATTAFEQLKAAMVSALVLALPDFAKPFVVEMDACDKGIGAVLIISHVLAARGILRKERRICVGKNNDVRQRIMRVLHDSSIGGHSGLKLTPFQALYGYVPGPLTIDPYIPTSQPEVREYLQERARMLESSVQLRRNMTLAPKYYGPFRSLAKVGQVAYRLALPPTSGIHPIFHVSLLKKKIGHKHTPTLNSPIFDQHGYYKVYPSQILARRLIARRNDLVPQVLVQCVNYSPSEATWEDYYDIVARFPDFSMDRGD</sequence>
<dbReference type="Gene3D" id="3.10.10.10">
    <property type="entry name" value="HIV Type 1 Reverse Transcriptase, subunit A, domain 1"/>
    <property type="match status" value="1"/>
</dbReference>
<dbReference type="InterPro" id="IPR051320">
    <property type="entry name" value="Viral_Replic_Matur_Polypro"/>
</dbReference>
<dbReference type="EMBL" id="JACGWM010001910">
    <property type="protein sequence ID" value="KAL0285856.1"/>
    <property type="molecule type" value="Genomic_DNA"/>
</dbReference>
<protein>
    <submittedName>
        <fullName evidence="3">Retrovirus-related Pol polyprotein from transposon</fullName>
    </submittedName>
</protein>
<dbReference type="SUPFAM" id="SSF54160">
    <property type="entry name" value="Chromo domain-like"/>
    <property type="match status" value="1"/>
</dbReference>
<dbReference type="Pfam" id="PF08284">
    <property type="entry name" value="RVP_2"/>
    <property type="match status" value="1"/>
</dbReference>
<reference evidence="3" key="2">
    <citation type="journal article" date="2024" name="Plant">
        <title>Genomic evolution and insights into agronomic trait innovations of Sesamum species.</title>
        <authorList>
            <person name="Miao H."/>
            <person name="Wang L."/>
            <person name="Qu L."/>
            <person name="Liu H."/>
            <person name="Sun Y."/>
            <person name="Le M."/>
            <person name="Wang Q."/>
            <person name="Wei S."/>
            <person name="Zheng Y."/>
            <person name="Lin W."/>
            <person name="Duan Y."/>
            <person name="Cao H."/>
            <person name="Xiong S."/>
            <person name="Wang X."/>
            <person name="Wei L."/>
            <person name="Li C."/>
            <person name="Ma Q."/>
            <person name="Ju M."/>
            <person name="Zhao R."/>
            <person name="Li G."/>
            <person name="Mu C."/>
            <person name="Tian Q."/>
            <person name="Mei H."/>
            <person name="Zhang T."/>
            <person name="Gao T."/>
            <person name="Zhang H."/>
        </authorList>
    </citation>
    <scope>NUCLEOTIDE SEQUENCE</scope>
    <source>
        <strain evidence="3">KEN8</strain>
    </source>
</reference>
<name>A0AAW2IUL2_9LAMI</name>
<evidence type="ECO:0000313" key="3">
    <source>
        <dbReference type="EMBL" id="KAL0285856.1"/>
    </source>
</evidence>
<dbReference type="Gene3D" id="3.30.70.270">
    <property type="match status" value="1"/>
</dbReference>
<dbReference type="InterPro" id="IPR021109">
    <property type="entry name" value="Peptidase_aspartic_dom_sf"/>
</dbReference>
<evidence type="ECO:0000259" key="1">
    <source>
        <dbReference type="Pfam" id="PF17919"/>
    </source>
</evidence>
<dbReference type="Pfam" id="PF17919">
    <property type="entry name" value="RT_RNaseH_2"/>
    <property type="match status" value="1"/>
</dbReference>
<dbReference type="Pfam" id="PF24626">
    <property type="entry name" value="SH3_Tf2-1"/>
    <property type="match status" value="1"/>
</dbReference>
<organism evidence="3">
    <name type="scientific">Sesamum calycinum</name>
    <dbReference type="NCBI Taxonomy" id="2727403"/>
    <lineage>
        <taxon>Eukaryota</taxon>
        <taxon>Viridiplantae</taxon>
        <taxon>Streptophyta</taxon>
        <taxon>Embryophyta</taxon>
        <taxon>Tracheophyta</taxon>
        <taxon>Spermatophyta</taxon>
        <taxon>Magnoliopsida</taxon>
        <taxon>eudicotyledons</taxon>
        <taxon>Gunneridae</taxon>
        <taxon>Pentapetalae</taxon>
        <taxon>asterids</taxon>
        <taxon>lamiids</taxon>
        <taxon>Lamiales</taxon>
        <taxon>Pedaliaceae</taxon>
        <taxon>Sesamum</taxon>
    </lineage>
</organism>
<dbReference type="InterPro" id="IPR016197">
    <property type="entry name" value="Chromo-like_dom_sf"/>
</dbReference>
<dbReference type="SUPFAM" id="SSF56672">
    <property type="entry name" value="DNA/RNA polymerases"/>
    <property type="match status" value="1"/>
</dbReference>
<dbReference type="InterPro" id="IPR043502">
    <property type="entry name" value="DNA/RNA_pol_sf"/>
</dbReference>
<comment type="caution">
    <text evidence="3">The sequence shown here is derived from an EMBL/GenBank/DDBJ whole genome shotgun (WGS) entry which is preliminary data.</text>
</comment>
<feature type="domain" description="Tf2-1-like SH3-like" evidence="2">
    <location>
        <begin position="484"/>
        <end position="533"/>
    </location>
</feature>
<gene>
    <name evidence="3" type="ORF">Scaly_2806800</name>
</gene>
<feature type="domain" description="Reverse transcriptase/retrotransposon-derived protein RNase H-like" evidence="1">
    <location>
        <begin position="350"/>
        <end position="396"/>
    </location>
</feature>
<dbReference type="InterPro" id="IPR041577">
    <property type="entry name" value="RT_RNaseH_2"/>
</dbReference>
<dbReference type="InterPro" id="IPR056924">
    <property type="entry name" value="SH3_Tf2-1"/>
</dbReference>
<accession>A0AAW2IUL2</accession>
<dbReference type="PANTHER" id="PTHR33064">
    <property type="entry name" value="POL PROTEIN"/>
    <property type="match status" value="1"/>
</dbReference>
<reference evidence="3" key="1">
    <citation type="submission" date="2020-06" db="EMBL/GenBank/DDBJ databases">
        <authorList>
            <person name="Li T."/>
            <person name="Hu X."/>
            <person name="Zhang T."/>
            <person name="Song X."/>
            <person name="Zhang H."/>
            <person name="Dai N."/>
            <person name="Sheng W."/>
            <person name="Hou X."/>
            <person name="Wei L."/>
        </authorList>
    </citation>
    <scope>NUCLEOTIDE SEQUENCE</scope>
    <source>
        <strain evidence="3">KEN8</strain>
        <tissue evidence="3">Leaf</tissue>
    </source>
</reference>
<proteinExistence type="predicted"/>
<dbReference type="CDD" id="cd00303">
    <property type="entry name" value="retropepsin_like"/>
    <property type="match status" value="1"/>
</dbReference>